<evidence type="ECO:0000313" key="3">
    <source>
        <dbReference type="Proteomes" id="UP000604046"/>
    </source>
</evidence>
<dbReference type="AlphaFoldDB" id="A0A812N0X6"/>
<dbReference type="Proteomes" id="UP000604046">
    <property type="component" value="Unassembled WGS sequence"/>
</dbReference>
<comment type="caution">
    <text evidence="2">The sequence shown here is derived from an EMBL/GenBank/DDBJ whole genome shotgun (WGS) entry which is preliminary data.</text>
</comment>
<keyword evidence="3" id="KW-1185">Reference proteome</keyword>
<dbReference type="EMBL" id="CAJNDS010001935">
    <property type="protein sequence ID" value="CAE7290279.1"/>
    <property type="molecule type" value="Genomic_DNA"/>
</dbReference>
<proteinExistence type="predicted"/>
<dbReference type="OrthoDB" id="442600at2759"/>
<protein>
    <submittedName>
        <fullName evidence="2">Uncharacterized protein</fullName>
    </submittedName>
</protein>
<accession>A0A812N0X6</accession>
<reference evidence="2" key="1">
    <citation type="submission" date="2021-02" db="EMBL/GenBank/DDBJ databases">
        <authorList>
            <person name="Dougan E. K."/>
            <person name="Rhodes N."/>
            <person name="Thang M."/>
            <person name="Chan C."/>
        </authorList>
    </citation>
    <scope>NUCLEOTIDE SEQUENCE</scope>
</reference>
<feature type="region of interest" description="Disordered" evidence="1">
    <location>
        <begin position="1"/>
        <end position="33"/>
    </location>
</feature>
<evidence type="ECO:0000256" key="1">
    <source>
        <dbReference type="SAM" id="MobiDB-lite"/>
    </source>
</evidence>
<sequence length="125" mass="13576">MAQAWRGGGSWAGGRADRPGRAGRGRGGADVDEPLEQVLSRLDDVLPEDVPAQIAALRQVASVRSEDPARLRQDIRLQKCLDRLGEQIQEVDAQGLSDLAWSYGRLAVQHGPLIRSLRACVELSP</sequence>
<name>A0A812N0X6_9DINO</name>
<organism evidence="2 3">
    <name type="scientific">Symbiodinium natans</name>
    <dbReference type="NCBI Taxonomy" id="878477"/>
    <lineage>
        <taxon>Eukaryota</taxon>
        <taxon>Sar</taxon>
        <taxon>Alveolata</taxon>
        <taxon>Dinophyceae</taxon>
        <taxon>Suessiales</taxon>
        <taxon>Symbiodiniaceae</taxon>
        <taxon>Symbiodinium</taxon>
    </lineage>
</organism>
<evidence type="ECO:0000313" key="2">
    <source>
        <dbReference type="EMBL" id="CAE7290279.1"/>
    </source>
</evidence>
<feature type="compositionally biased region" description="Gly residues" evidence="1">
    <location>
        <begin position="1"/>
        <end position="12"/>
    </location>
</feature>
<gene>
    <name evidence="2" type="ORF">SNAT2548_LOCUS15316</name>
</gene>